<feature type="compositionally biased region" description="Polar residues" evidence="1">
    <location>
        <begin position="165"/>
        <end position="174"/>
    </location>
</feature>
<evidence type="ECO:0000256" key="1">
    <source>
        <dbReference type="SAM" id="MobiDB-lite"/>
    </source>
</evidence>
<evidence type="ECO:0000313" key="3">
    <source>
        <dbReference type="EMBL" id="KAF2879711.1"/>
    </source>
</evidence>
<evidence type="ECO:0000259" key="2">
    <source>
        <dbReference type="Pfam" id="PF00078"/>
    </source>
</evidence>
<dbReference type="Proteomes" id="UP000801492">
    <property type="component" value="Unassembled WGS sequence"/>
</dbReference>
<feature type="compositionally biased region" description="Polar residues" evidence="1">
    <location>
        <begin position="149"/>
        <end position="158"/>
    </location>
</feature>
<dbReference type="InterPro" id="IPR000477">
    <property type="entry name" value="RT_dom"/>
</dbReference>
<dbReference type="EMBL" id="VTPC01091092">
    <property type="protein sequence ID" value="KAF2879711.1"/>
    <property type="molecule type" value="Genomic_DNA"/>
</dbReference>
<comment type="caution">
    <text evidence="3">The sequence shown here is derived from an EMBL/GenBank/DDBJ whole genome shotgun (WGS) entry which is preliminary data.</text>
</comment>
<gene>
    <name evidence="3" type="ORF">ILUMI_26461</name>
</gene>
<feature type="region of interest" description="Disordered" evidence="1">
    <location>
        <begin position="149"/>
        <end position="178"/>
    </location>
</feature>
<reference evidence="3" key="1">
    <citation type="submission" date="2019-08" db="EMBL/GenBank/DDBJ databases">
        <title>The genome of the North American firefly Photinus pyralis.</title>
        <authorList>
            <consortium name="Photinus pyralis genome working group"/>
            <person name="Fallon T.R."/>
            <person name="Sander Lower S.E."/>
            <person name="Weng J.-K."/>
        </authorList>
    </citation>
    <scope>NUCLEOTIDE SEQUENCE</scope>
    <source>
        <strain evidence="3">TRF0915ILg1</strain>
        <tissue evidence="3">Whole body</tissue>
    </source>
</reference>
<name>A0A8K0C6P2_IGNLU</name>
<dbReference type="AlphaFoldDB" id="A0A8K0C6P2"/>
<proteinExistence type="predicted"/>
<accession>A0A8K0C6P2</accession>
<organism evidence="3 4">
    <name type="scientific">Ignelater luminosus</name>
    <name type="common">Cucubano</name>
    <name type="synonym">Pyrophorus luminosus</name>
    <dbReference type="NCBI Taxonomy" id="2038154"/>
    <lineage>
        <taxon>Eukaryota</taxon>
        <taxon>Metazoa</taxon>
        <taxon>Ecdysozoa</taxon>
        <taxon>Arthropoda</taxon>
        <taxon>Hexapoda</taxon>
        <taxon>Insecta</taxon>
        <taxon>Pterygota</taxon>
        <taxon>Neoptera</taxon>
        <taxon>Endopterygota</taxon>
        <taxon>Coleoptera</taxon>
        <taxon>Polyphaga</taxon>
        <taxon>Elateriformia</taxon>
        <taxon>Elateroidea</taxon>
        <taxon>Elateridae</taxon>
        <taxon>Agrypninae</taxon>
        <taxon>Pyrophorini</taxon>
        <taxon>Ignelater</taxon>
    </lineage>
</organism>
<sequence>MTEKQKRFLGQDLWVEDIEEDQGRILVSVLSAPWVGWTNSTCGPVPNGPTFFSLSFHVCTLRLRIEWLTSHGWALDKVQALNQQNKGTNIEGTLSHLRFADDIVLVSTLISKLTTMIEQLHHASTQIGLEMNLKKTKIMSAGEMNITIDNLPQTQNPTGKREPNSRNFPKTSNVKGLKDKVPNEKIRLRTQLTDVLKRGAQLKWRWAGHVAR</sequence>
<protein>
    <recommendedName>
        <fullName evidence="2">Reverse transcriptase domain-containing protein</fullName>
    </recommendedName>
</protein>
<keyword evidence="4" id="KW-1185">Reference proteome</keyword>
<evidence type="ECO:0000313" key="4">
    <source>
        <dbReference type="Proteomes" id="UP000801492"/>
    </source>
</evidence>
<dbReference type="OrthoDB" id="6765898at2759"/>
<feature type="domain" description="Reverse transcriptase" evidence="2">
    <location>
        <begin position="85"/>
        <end position="144"/>
    </location>
</feature>
<dbReference type="Pfam" id="PF00078">
    <property type="entry name" value="RVT_1"/>
    <property type="match status" value="1"/>
</dbReference>